<name>A0A7J8S045_GOSDV</name>
<evidence type="ECO:0000259" key="2">
    <source>
        <dbReference type="Pfam" id="PF23247"/>
    </source>
</evidence>
<dbReference type="Pfam" id="PF23247">
    <property type="entry name" value="LRR_RPS2"/>
    <property type="match status" value="1"/>
</dbReference>
<dbReference type="EMBL" id="JABFAC010000007">
    <property type="protein sequence ID" value="MBA0619471.1"/>
    <property type="molecule type" value="Genomic_DNA"/>
</dbReference>
<reference evidence="3 4" key="1">
    <citation type="journal article" date="2019" name="Genome Biol. Evol.">
        <title>Insights into the evolution of the New World diploid cottons (Gossypium, subgenus Houzingenia) based on genome sequencing.</title>
        <authorList>
            <person name="Grover C.E."/>
            <person name="Arick M.A. 2nd"/>
            <person name="Thrash A."/>
            <person name="Conover J.L."/>
            <person name="Sanders W.S."/>
            <person name="Peterson D.G."/>
            <person name="Frelichowski J.E."/>
            <person name="Scheffler J.A."/>
            <person name="Scheffler B.E."/>
            <person name="Wendel J.F."/>
        </authorList>
    </citation>
    <scope>NUCLEOTIDE SEQUENCE [LARGE SCALE GENOMIC DNA]</scope>
    <source>
        <strain evidence="3">27</strain>
        <tissue evidence="3">Leaf</tissue>
    </source>
</reference>
<organism evidence="3 4">
    <name type="scientific">Gossypium davidsonii</name>
    <name type="common">Davidson's cotton</name>
    <name type="synonym">Gossypium klotzschianum subsp. davidsonii</name>
    <dbReference type="NCBI Taxonomy" id="34287"/>
    <lineage>
        <taxon>Eukaryota</taxon>
        <taxon>Viridiplantae</taxon>
        <taxon>Streptophyta</taxon>
        <taxon>Embryophyta</taxon>
        <taxon>Tracheophyta</taxon>
        <taxon>Spermatophyta</taxon>
        <taxon>Magnoliopsida</taxon>
        <taxon>eudicotyledons</taxon>
        <taxon>Gunneridae</taxon>
        <taxon>Pentapetalae</taxon>
        <taxon>rosids</taxon>
        <taxon>malvids</taxon>
        <taxon>Malvales</taxon>
        <taxon>Malvaceae</taxon>
        <taxon>Malvoideae</taxon>
        <taxon>Gossypium</taxon>
    </lineage>
</organism>
<sequence>MSELITSFKAQSLVCLVTMKIRECEMMKEVVASDRDNTSYEIIFKTLKRLELHFLQSLTSFCSGNYTLKFPSLEQVIVNHCPRMKKFYQGALSTPKLHKVQLTETDFEGRWAGDLNATIEQLNTEAKDLQHLQSLNVDSSGVQESVPKNVEGVEHKNCEFYNGKVSQIWSLCRAKGTKLRMKSGMMQQEKEEIELKQTPTKKQVKFSSSVGVSRKGSSVLAQSVPDFFATLRKENRKPPVRSGMELTPSPTSGKNWTRENGVWPSNSRGSKSANAGEKKGRMMMLKKSVASVEDLKGISLAVTNAINGENRRGKTSARGVAGKGNTILGYV</sequence>
<protein>
    <recommendedName>
        <fullName evidence="2">Disease resistance protein At4g27190-like leucine-rich repeats domain-containing protein</fullName>
    </recommendedName>
</protein>
<comment type="caution">
    <text evidence="3">The sequence shown here is derived from an EMBL/GenBank/DDBJ whole genome shotgun (WGS) entry which is preliminary data.</text>
</comment>
<accession>A0A7J8S045</accession>
<dbReference type="PANTHER" id="PTHR37708">
    <property type="entry name" value="HOMEOBOX HOX-B3-LIKE PROTEIN"/>
    <property type="match status" value="1"/>
</dbReference>
<feature type="region of interest" description="Disordered" evidence="1">
    <location>
        <begin position="236"/>
        <end position="281"/>
    </location>
</feature>
<gene>
    <name evidence="3" type="ORF">Godav_028636</name>
</gene>
<feature type="compositionally biased region" description="Polar residues" evidence="1">
    <location>
        <begin position="263"/>
        <end position="273"/>
    </location>
</feature>
<evidence type="ECO:0000256" key="1">
    <source>
        <dbReference type="SAM" id="MobiDB-lite"/>
    </source>
</evidence>
<evidence type="ECO:0000313" key="3">
    <source>
        <dbReference type="EMBL" id="MBA0619471.1"/>
    </source>
</evidence>
<feature type="domain" description="Disease resistance protein At4g27190-like leucine-rich repeats" evidence="2">
    <location>
        <begin position="4"/>
        <end position="88"/>
    </location>
</feature>
<dbReference type="PANTHER" id="PTHR37708:SF2">
    <property type="entry name" value="HOMEOBOX HOX-B3-LIKE PROTEIN"/>
    <property type="match status" value="1"/>
</dbReference>
<proteinExistence type="predicted"/>
<dbReference type="AlphaFoldDB" id="A0A7J8S045"/>
<evidence type="ECO:0000313" key="4">
    <source>
        <dbReference type="Proteomes" id="UP000593561"/>
    </source>
</evidence>
<keyword evidence="4" id="KW-1185">Reference proteome</keyword>
<dbReference type="InterPro" id="IPR057135">
    <property type="entry name" value="At4g27190-like_LRR"/>
</dbReference>
<dbReference type="Proteomes" id="UP000593561">
    <property type="component" value="Unassembled WGS sequence"/>
</dbReference>